<evidence type="ECO:0000256" key="3">
    <source>
        <dbReference type="ARBA" id="ARBA00022448"/>
    </source>
</evidence>
<comment type="subcellular location">
    <subcellularLocation>
        <location evidence="1">Cell membrane</location>
        <topology evidence="1">Multi-pass membrane protein</topology>
    </subcellularLocation>
</comment>
<dbReference type="InterPro" id="IPR006512">
    <property type="entry name" value="YidE_YbjL"/>
</dbReference>
<keyword evidence="7 8" id="KW-0472">Membrane</keyword>
<dbReference type="InterPro" id="IPR036721">
    <property type="entry name" value="RCK_C_sf"/>
</dbReference>
<evidence type="ECO:0000256" key="4">
    <source>
        <dbReference type="ARBA" id="ARBA00022475"/>
    </source>
</evidence>
<evidence type="ECO:0000256" key="8">
    <source>
        <dbReference type="SAM" id="Phobius"/>
    </source>
</evidence>
<dbReference type="PROSITE" id="PS51202">
    <property type="entry name" value="RCK_C"/>
    <property type="match status" value="2"/>
</dbReference>
<dbReference type="Proteomes" id="UP000642107">
    <property type="component" value="Unassembled WGS sequence"/>
</dbReference>
<gene>
    <name evidence="10" type="ORF">IGS67_07560</name>
</gene>
<evidence type="ECO:0000256" key="6">
    <source>
        <dbReference type="ARBA" id="ARBA00022989"/>
    </source>
</evidence>
<evidence type="ECO:0000256" key="5">
    <source>
        <dbReference type="ARBA" id="ARBA00022692"/>
    </source>
</evidence>
<keyword evidence="5 8" id="KW-0812">Transmembrane</keyword>
<dbReference type="InterPro" id="IPR050144">
    <property type="entry name" value="AAE_transporter"/>
</dbReference>
<feature type="transmembrane region" description="Helical" evidence="8">
    <location>
        <begin position="423"/>
        <end position="441"/>
    </location>
</feature>
<protein>
    <submittedName>
        <fullName evidence="10">Transporter</fullName>
    </submittedName>
</protein>
<feature type="transmembrane region" description="Helical" evidence="8">
    <location>
        <begin position="136"/>
        <end position="156"/>
    </location>
</feature>
<name>A0ABR9DQD0_9MICO</name>
<accession>A0ABR9DQD0</accession>
<dbReference type="Pfam" id="PF02080">
    <property type="entry name" value="TrkA_C"/>
    <property type="match status" value="1"/>
</dbReference>
<dbReference type="SUPFAM" id="SSF116726">
    <property type="entry name" value="TrkA C-terminal domain-like"/>
    <property type="match status" value="2"/>
</dbReference>
<keyword evidence="11" id="KW-1185">Reference proteome</keyword>
<feature type="transmembrane region" description="Helical" evidence="8">
    <location>
        <begin position="53"/>
        <end position="75"/>
    </location>
</feature>
<feature type="transmembrane region" description="Helical" evidence="8">
    <location>
        <begin position="462"/>
        <end position="484"/>
    </location>
</feature>
<feature type="domain" description="RCK C-terminal" evidence="9">
    <location>
        <begin position="224"/>
        <end position="302"/>
    </location>
</feature>
<dbReference type="EMBL" id="JACZDF010000003">
    <property type="protein sequence ID" value="MBD9699348.1"/>
    <property type="molecule type" value="Genomic_DNA"/>
</dbReference>
<comment type="caution">
    <text evidence="10">The sequence shown here is derived from an EMBL/GenBank/DDBJ whole genome shotgun (WGS) entry which is preliminary data.</text>
</comment>
<feature type="domain" description="RCK C-terminal" evidence="9">
    <location>
        <begin position="303"/>
        <end position="387"/>
    </location>
</feature>
<keyword evidence="3" id="KW-0813">Transport</keyword>
<dbReference type="InterPro" id="IPR006037">
    <property type="entry name" value="RCK_C"/>
</dbReference>
<feature type="transmembrane region" description="Helical" evidence="8">
    <location>
        <begin position="548"/>
        <end position="569"/>
    </location>
</feature>
<feature type="transmembrane region" description="Helical" evidence="8">
    <location>
        <begin position="107"/>
        <end position="129"/>
    </location>
</feature>
<keyword evidence="4" id="KW-1003">Cell membrane</keyword>
<comment type="similarity">
    <text evidence="2">Belongs to the AAE transporter (TC 2.A.81) family.</text>
</comment>
<reference evidence="10 11" key="1">
    <citation type="submission" date="2020-09" db="EMBL/GenBank/DDBJ databases">
        <title>Flavimobilis rhizosphaerae sp. nov., isolated from rhizosphere soil of Spartina alterniflora.</title>
        <authorList>
            <person name="Hanqin C."/>
        </authorList>
    </citation>
    <scope>NUCLEOTIDE SEQUENCE [LARGE SCALE GENOMIC DNA]</scope>
    <source>
        <strain evidence="10 11">GY 10621</strain>
    </source>
</reference>
<dbReference type="PANTHER" id="PTHR30445:SF3">
    <property type="entry name" value="TRANSPORT PROTEIN YIDE-RELATED"/>
    <property type="match status" value="1"/>
</dbReference>
<evidence type="ECO:0000256" key="1">
    <source>
        <dbReference type="ARBA" id="ARBA00004651"/>
    </source>
</evidence>
<keyword evidence="6 8" id="KW-1133">Transmembrane helix</keyword>
<feature type="transmembrane region" description="Helical" evidence="8">
    <location>
        <begin position="397"/>
        <end position="417"/>
    </location>
</feature>
<feature type="transmembrane region" description="Helical" evidence="8">
    <location>
        <begin position="490"/>
        <end position="510"/>
    </location>
</feature>
<organism evidence="10 11">
    <name type="scientific">Flavimobilis rhizosphaerae</name>
    <dbReference type="NCBI Taxonomy" id="2775421"/>
    <lineage>
        <taxon>Bacteria</taxon>
        <taxon>Bacillati</taxon>
        <taxon>Actinomycetota</taxon>
        <taxon>Actinomycetes</taxon>
        <taxon>Micrococcales</taxon>
        <taxon>Jonesiaceae</taxon>
        <taxon>Flavimobilis</taxon>
    </lineage>
</organism>
<feature type="transmembrane region" description="Helical" evidence="8">
    <location>
        <begin position="199"/>
        <end position="220"/>
    </location>
</feature>
<sequence>MVPDVRSTSAGCDKVDLSATSLAPPQRIHPTYPGGCPTSDLHQLREPSVQLDVLASSPLLTVFLVVALGTAFGAIPFGPLRFGASGALFVGLALGATDPRLGEGLGLLSTLGLGIFVYTVGLAAGSTFFRDLRRQWPLMVVASLALVASAAVAAGAGKLLGFNGAIAAGMYTGSLTSTPALAAAVDAAGNNDPAVGYSLGYPVGVVVAILVVSIMVNKLWDSRRDPASASGAGLFATTVEVERPSWLADIPGWDEQEVRMSYLARGGHTRVVAADDELRPGDQVVVVGPAEAVALVVAHLGREVEHHLADDRRSVDYRRVVVSNRRVAGRTVGSLDIPGRYGGVITRIRRGDADLLAKDDLVLELGDRVLPVVPRDRLKEVRKLLGDSERRVSEVDALTMGFGMALGLLAGLVTIPLPGGIEFSLGSAAGPLVVGMILGGLERSGPVVWGMPHAANLTLRQLGLVLFLAAVGLSSGEDFAARAFSLEGVLIGLSAAAVVIVGALVLFGGAKRLGISAQRTTGAFAGFLGQPAILADANGRAMDDRIDAGYAATFALGMVVKILLVQIIVVL</sequence>
<dbReference type="Gene3D" id="3.30.70.1450">
    <property type="entry name" value="Regulator of K+ conductance, C-terminal domain"/>
    <property type="match status" value="1"/>
</dbReference>
<evidence type="ECO:0000256" key="7">
    <source>
        <dbReference type="ARBA" id="ARBA00023136"/>
    </source>
</evidence>
<evidence type="ECO:0000313" key="10">
    <source>
        <dbReference type="EMBL" id="MBD9699348.1"/>
    </source>
</evidence>
<feature type="transmembrane region" description="Helical" evidence="8">
    <location>
        <begin position="82"/>
        <end position="101"/>
    </location>
</feature>
<dbReference type="PANTHER" id="PTHR30445">
    <property type="entry name" value="K(+)_H(+) ANTIPORTER SUBUNIT KHTT"/>
    <property type="match status" value="1"/>
</dbReference>
<evidence type="ECO:0000313" key="11">
    <source>
        <dbReference type="Proteomes" id="UP000642107"/>
    </source>
</evidence>
<dbReference type="Pfam" id="PF06826">
    <property type="entry name" value="Asp-Al_Ex"/>
    <property type="match status" value="2"/>
</dbReference>
<proteinExistence type="inferred from homology"/>
<evidence type="ECO:0000256" key="2">
    <source>
        <dbReference type="ARBA" id="ARBA00009854"/>
    </source>
</evidence>
<dbReference type="NCBIfam" id="TIGR01625">
    <property type="entry name" value="YidE_YbjL_dupl"/>
    <property type="match status" value="2"/>
</dbReference>
<evidence type="ECO:0000259" key="9">
    <source>
        <dbReference type="PROSITE" id="PS51202"/>
    </source>
</evidence>